<gene>
    <name evidence="5" type="ORF">DM558_06690</name>
</gene>
<dbReference type="PANTHER" id="PTHR42781:SF4">
    <property type="entry name" value="SPERMIDINE_PUTRESCINE IMPORT ATP-BINDING PROTEIN POTA"/>
    <property type="match status" value="1"/>
</dbReference>
<dbReference type="PROSITE" id="PS00211">
    <property type="entry name" value="ABC_TRANSPORTER_1"/>
    <property type="match status" value="1"/>
</dbReference>
<dbReference type="SUPFAM" id="SSF52540">
    <property type="entry name" value="P-loop containing nucleoside triphosphate hydrolases"/>
    <property type="match status" value="1"/>
</dbReference>
<dbReference type="InterPro" id="IPR017871">
    <property type="entry name" value="ABC_transporter-like_CS"/>
</dbReference>
<evidence type="ECO:0000256" key="3">
    <source>
        <dbReference type="ARBA" id="ARBA00022840"/>
    </source>
</evidence>
<dbReference type="AlphaFoldDB" id="A0A3S9XDS7"/>
<dbReference type="GO" id="GO:0016887">
    <property type="term" value="F:ATP hydrolysis activity"/>
    <property type="evidence" value="ECO:0007669"/>
    <property type="project" value="InterPro"/>
</dbReference>
<dbReference type="GO" id="GO:0005524">
    <property type="term" value="F:ATP binding"/>
    <property type="evidence" value="ECO:0007669"/>
    <property type="project" value="UniProtKB-KW"/>
</dbReference>
<keyword evidence="3 5" id="KW-0067">ATP-binding</keyword>
<dbReference type="Gene3D" id="3.40.50.300">
    <property type="entry name" value="P-loop containing nucleotide triphosphate hydrolases"/>
    <property type="match status" value="1"/>
</dbReference>
<dbReference type="EMBL" id="CP029822">
    <property type="protein sequence ID" value="AZS50480.1"/>
    <property type="molecule type" value="Genomic_DNA"/>
</dbReference>
<dbReference type="InterPro" id="IPR003439">
    <property type="entry name" value="ABC_transporter-like_ATP-bd"/>
</dbReference>
<name>A0A3S9XDS7_9GAMM</name>
<feature type="domain" description="ABC transporter" evidence="4">
    <location>
        <begin position="1"/>
        <end position="221"/>
    </location>
</feature>
<protein>
    <submittedName>
        <fullName evidence="5">ATP-binding cassette domain-containing protein</fullName>
    </submittedName>
</protein>
<dbReference type="RefSeq" id="WP_127162861.1">
    <property type="nucleotide sequence ID" value="NZ_CP029822.1"/>
</dbReference>
<organism evidence="5 6">
    <name type="scientific">Entomomonas moraniae</name>
    <dbReference type="NCBI Taxonomy" id="2213226"/>
    <lineage>
        <taxon>Bacteria</taxon>
        <taxon>Pseudomonadati</taxon>
        <taxon>Pseudomonadota</taxon>
        <taxon>Gammaproteobacteria</taxon>
        <taxon>Pseudomonadales</taxon>
        <taxon>Pseudomonadaceae</taxon>
        <taxon>Entomomonas</taxon>
    </lineage>
</organism>
<dbReference type="InterPro" id="IPR003593">
    <property type="entry name" value="AAA+_ATPase"/>
</dbReference>
<evidence type="ECO:0000313" key="6">
    <source>
        <dbReference type="Proteomes" id="UP000273143"/>
    </source>
</evidence>
<dbReference type="Proteomes" id="UP000273143">
    <property type="component" value="Chromosome"/>
</dbReference>
<dbReference type="InterPro" id="IPR050093">
    <property type="entry name" value="ABC_SmlMolc_Importer"/>
</dbReference>
<dbReference type="SMART" id="SM00382">
    <property type="entry name" value="AAA"/>
    <property type="match status" value="1"/>
</dbReference>
<keyword evidence="2" id="KW-0547">Nucleotide-binding</keyword>
<keyword evidence="1" id="KW-0813">Transport</keyword>
<evidence type="ECO:0000313" key="5">
    <source>
        <dbReference type="EMBL" id="AZS50480.1"/>
    </source>
</evidence>
<accession>A0A3S9XDS7</accession>
<evidence type="ECO:0000259" key="4">
    <source>
        <dbReference type="PROSITE" id="PS50893"/>
    </source>
</evidence>
<dbReference type="PROSITE" id="PS50893">
    <property type="entry name" value="ABC_TRANSPORTER_2"/>
    <property type="match status" value="1"/>
</dbReference>
<proteinExistence type="predicted"/>
<dbReference type="KEGG" id="emo:DM558_06690"/>
<evidence type="ECO:0000256" key="1">
    <source>
        <dbReference type="ARBA" id="ARBA00022448"/>
    </source>
</evidence>
<reference evidence="6" key="1">
    <citation type="submission" date="2018-06" db="EMBL/GenBank/DDBJ databases">
        <title>Complete genome of Pseudomonas insecticola strain QZS01.</title>
        <authorList>
            <person name="Wang J."/>
            <person name="Su Q."/>
        </authorList>
    </citation>
    <scope>NUCLEOTIDE SEQUENCE [LARGE SCALE GENOMIC DNA]</scope>
    <source>
        <strain evidence="6">QZS01</strain>
    </source>
</reference>
<evidence type="ECO:0000256" key="2">
    <source>
        <dbReference type="ARBA" id="ARBA00022741"/>
    </source>
</evidence>
<sequence length="221" mass="25094">MQLELTLQKTLLSPTRIFQLDVNITSNSQRIVIFGPSGAGKTMILKSIAGLITPDKGYIKIADKVLFDSTKKINLKPQQRHLAYLFQHYSLFPHLTVGQNIAFTLKKGLFNPNKKNFPPQAKQWIEKLELTELVDLYPQQLSGGQQQRVALARALTTNPCMLLLDEPFSALDYGLRHKVRHEINELQQQLNIPIILISHDVEDVKLFGEHVIEIQQGHLKG</sequence>
<dbReference type="PANTHER" id="PTHR42781">
    <property type="entry name" value="SPERMIDINE/PUTRESCINE IMPORT ATP-BINDING PROTEIN POTA"/>
    <property type="match status" value="1"/>
</dbReference>
<dbReference type="Pfam" id="PF00005">
    <property type="entry name" value="ABC_tran"/>
    <property type="match status" value="1"/>
</dbReference>
<dbReference type="InterPro" id="IPR027417">
    <property type="entry name" value="P-loop_NTPase"/>
</dbReference>
<keyword evidence="6" id="KW-1185">Reference proteome</keyword>